<reference evidence="8" key="1">
    <citation type="journal article" date="2019" name="Int. J. Syst. Evol. Microbiol.">
        <title>The Global Catalogue of Microorganisms (GCM) 10K type strain sequencing project: providing services to taxonomists for standard genome sequencing and annotation.</title>
        <authorList>
            <consortium name="The Broad Institute Genomics Platform"/>
            <consortium name="The Broad Institute Genome Sequencing Center for Infectious Disease"/>
            <person name="Wu L."/>
            <person name="Ma J."/>
        </authorList>
    </citation>
    <scope>NUCLEOTIDE SEQUENCE [LARGE SCALE GENOMIC DNA]</scope>
    <source>
        <strain evidence="8">KCTC 15012</strain>
    </source>
</reference>
<dbReference type="Gene3D" id="1.20.120.10">
    <property type="entry name" value="Cytochrome c/b562"/>
    <property type="match status" value="1"/>
</dbReference>
<keyword evidence="8" id="KW-1185">Reference proteome</keyword>
<organism evidence="7 8">
    <name type="scientific">Phaeospirillum tilakii</name>
    <dbReference type="NCBI Taxonomy" id="741673"/>
    <lineage>
        <taxon>Bacteria</taxon>
        <taxon>Pseudomonadati</taxon>
        <taxon>Pseudomonadota</taxon>
        <taxon>Alphaproteobacteria</taxon>
        <taxon>Rhodospirillales</taxon>
        <taxon>Rhodospirillaceae</taxon>
        <taxon>Phaeospirillum</taxon>
    </lineage>
</organism>
<name>A0ABW5C8R8_9PROT</name>
<dbReference type="SUPFAM" id="SSF47175">
    <property type="entry name" value="Cytochromes"/>
    <property type="match status" value="1"/>
</dbReference>
<dbReference type="InterPro" id="IPR012127">
    <property type="entry name" value="Cyt_c_prime"/>
</dbReference>
<feature type="signal peptide" evidence="6">
    <location>
        <begin position="1"/>
        <end position="21"/>
    </location>
</feature>
<keyword evidence="2" id="KW-0349">Heme</keyword>
<evidence type="ECO:0000256" key="1">
    <source>
        <dbReference type="ARBA" id="ARBA00022448"/>
    </source>
</evidence>
<dbReference type="Pfam" id="PF01322">
    <property type="entry name" value="Cytochrom_C_2"/>
    <property type="match status" value="1"/>
</dbReference>
<dbReference type="Proteomes" id="UP001597296">
    <property type="component" value="Unassembled WGS sequence"/>
</dbReference>
<keyword evidence="5" id="KW-0408">Iron</keyword>
<evidence type="ECO:0000256" key="5">
    <source>
        <dbReference type="ARBA" id="ARBA00023004"/>
    </source>
</evidence>
<keyword evidence="4" id="KW-0249">Electron transport</keyword>
<evidence type="ECO:0000256" key="2">
    <source>
        <dbReference type="ARBA" id="ARBA00022617"/>
    </source>
</evidence>
<sequence length="147" mass="15131">MRAAAALLPLLLLLVAGPGRAGEAPDDPIAARIAGFKAVKAAVGRIDDALDAGALPAAAEEAGRIATFAAIVPTLFPPGSEQGGDTSASAALWRDFAGFTARAEELRHLAADLATAATAGDRATATARLRDLRGTCRGCHRRYQDLW</sequence>
<evidence type="ECO:0000256" key="6">
    <source>
        <dbReference type="SAM" id="SignalP"/>
    </source>
</evidence>
<dbReference type="PIRSF" id="PIRSF000027">
    <property type="entry name" value="Cytc_c_prime"/>
    <property type="match status" value="1"/>
</dbReference>
<protein>
    <submittedName>
        <fullName evidence="7">Cytochrome c</fullName>
    </submittedName>
</protein>
<feature type="chain" id="PRO_5046047668" evidence="6">
    <location>
        <begin position="22"/>
        <end position="147"/>
    </location>
</feature>
<evidence type="ECO:0000313" key="7">
    <source>
        <dbReference type="EMBL" id="MFD2233565.1"/>
    </source>
</evidence>
<keyword evidence="1" id="KW-0813">Transport</keyword>
<accession>A0ABW5C8R8</accession>
<proteinExistence type="predicted"/>
<evidence type="ECO:0000313" key="8">
    <source>
        <dbReference type="Proteomes" id="UP001597296"/>
    </source>
</evidence>
<keyword evidence="6" id="KW-0732">Signal</keyword>
<dbReference type="InterPro" id="IPR010980">
    <property type="entry name" value="Cyt_c/b562"/>
</dbReference>
<dbReference type="InterPro" id="IPR002321">
    <property type="entry name" value="Cyt_c_II"/>
</dbReference>
<keyword evidence="3" id="KW-0479">Metal-binding</keyword>
<gene>
    <name evidence="7" type="ORF">ACFSNB_07085</name>
</gene>
<evidence type="ECO:0000256" key="3">
    <source>
        <dbReference type="ARBA" id="ARBA00022723"/>
    </source>
</evidence>
<evidence type="ECO:0000256" key="4">
    <source>
        <dbReference type="ARBA" id="ARBA00022982"/>
    </source>
</evidence>
<dbReference type="EMBL" id="JBHUIY010000010">
    <property type="protein sequence ID" value="MFD2233565.1"/>
    <property type="molecule type" value="Genomic_DNA"/>
</dbReference>
<dbReference type="RefSeq" id="WP_377315359.1">
    <property type="nucleotide sequence ID" value="NZ_JBHUIY010000010.1"/>
</dbReference>
<comment type="caution">
    <text evidence="7">The sequence shown here is derived from an EMBL/GenBank/DDBJ whole genome shotgun (WGS) entry which is preliminary data.</text>
</comment>
<dbReference type="PROSITE" id="PS51009">
    <property type="entry name" value="CYTCII"/>
    <property type="match status" value="1"/>
</dbReference>